<feature type="chain" id="PRO_5034286570" description="Protein HGH1 homolog" evidence="20">
    <location>
        <begin position="26"/>
        <end position="844"/>
    </location>
</feature>
<dbReference type="Proteomes" id="UP000531561">
    <property type="component" value="Unassembled WGS sequence"/>
</dbReference>
<dbReference type="RefSeq" id="XP_037196977.1">
    <property type="nucleotide sequence ID" value="XM_037330644.1"/>
</dbReference>
<evidence type="ECO:0000256" key="12">
    <source>
        <dbReference type="ARBA" id="ARBA00023316"/>
    </source>
</evidence>
<evidence type="ECO:0000256" key="9">
    <source>
        <dbReference type="ARBA" id="ARBA00023157"/>
    </source>
</evidence>
<dbReference type="Gene3D" id="1.25.10.10">
    <property type="entry name" value="Leucine-rich Repeat Variant"/>
    <property type="match status" value="1"/>
</dbReference>
<dbReference type="EMBL" id="JABFCT010000002">
    <property type="protein sequence ID" value="KAF5878032.1"/>
    <property type="molecule type" value="Genomic_DNA"/>
</dbReference>
<feature type="domain" description="Protein HGH1 N-terminal" evidence="21">
    <location>
        <begin position="547"/>
        <end position="731"/>
    </location>
</feature>
<dbReference type="PANTHER" id="PTHR31736:SF14">
    <property type="entry name" value="EXOPOLYGALACTURONASE X-1-RELATED"/>
    <property type="match status" value="1"/>
</dbReference>
<keyword evidence="12" id="KW-0961">Cell wall biogenesis/degradation</keyword>
<dbReference type="OrthoDB" id="187139at2759"/>
<evidence type="ECO:0000256" key="18">
    <source>
        <dbReference type="RuleBase" id="RU361169"/>
    </source>
</evidence>
<evidence type="ECO:0000256" key="5">
    <source>
        <dbReference type="ARBA" id="ARBA00022525"/>
    </source>
</evidence>
<evidence type="ECO:0000256" key="6">
    <source>
        <dbReference type="ARBA" id="ARBA00022729"/>
    </source>
</evidence>
<evidence type="ECO:0000313" key="24">
    <source>
        <dbReference type="Proteomes" id="UP000531561"/>
    </source>
</evidence>
<evidence type="ECO:0000256" key="19">
    <source>
        <dbReference type="SAM" id="MobiDB-lite"/>
    </source>
</evidence>
<dbReference type="GeneID" id="59254336"/>
<dbReference type="Gene3D" id="2.160.20.10">
    <property type="entry name" value="Single-stranded right-handed beta-helix, Pectin lyase-like"/>
    <property type="match status" value="1"/>
</dbReference>
<dbReference type="InterPro" id="IPR007205">
    <property type="entry name" value="Protein_HGH1_N"/>
</dbReference>
<feature type="active site" evidence="17">
    <location>
        <position position="279"/>
    </location>
</feature>
<dbReference type="EC" id="3.2.1.67" evidence="13"/>
<dbReference type="InterPro" id="IPR006626">
    <property type="entry name" value="PbH1"/>
</dbReference>
<keyword evidence="8 18" id="KW-0378">Hydrolase</keyword>
<feature type="region of interest" description="Disordered" evidence="19">
    <location>
        <begin position="789"/>
        <end position="844"/>
    </location>
</feature>
<feature type="compositionally biased region" description="Acidic residues" evidence="19">
    <location>
        <begin position="828"/>
        <end position="838"/>
    </location>
</feature>
<dbReference type="Pfam" id="PF04063">
    <property type="entry name" value="DUF383"/>
    <property type="match status" value="1"/>
</dbReference>
<dbReference type="AlphaFoldDB" id="A0A8H6B2X6"/>
<evidence type="ECO:0000256" key="7">
    <source>
        <dbReference type="ARBA" id="ARBA00022737"/>
    </source>
</evidence>
<evidence type="ECO:0000256" key="20">
    <source>
        <dbReference type="SAM" id="SignalP"/>
    </source>
</evidence>
<keyword evidence="7" id="KW-0677">Repeat</keyword>
<protein>
    <recommendedName>
        <fullName evidence="4">Protein HGH1 homolog</fullName>
        <ecNumber evidence="13">3.2.1.67</ecNumber>
    </recommendedName>
    <alternativeName>
        <fullName evidence="15">Galacturan 1,4-alpha-galacturonidase</fullName>
    </alternativeName>
    <alternativeName>
        <fullName evidence="14">Poly(1,4-alpha-D-galacturonide)galacturonohydrolase</fullName>
    </alternativeName>
</protein>
<name>A0A8H6B2X6_9HELO</name>
<sequence length="844" mass="93029">MHLNSRSHNIFSVLLLSSLPNLSSCAETVPSTLSRPEIIVAPIQPVKAHLATTALSTPRNRTCHVSSLGSGRDDSPALLAAIKSCNNGGVVQLNETLYTISTALDLKSLQSIDFNISGTIQFSSNITYWTANSFKYAFQNSSAFWQWSGNDINWYGGGTIDGNGQPWWDAFAKDSTLARPILFVMNGLTGGSMSGLKMKSPPNWFNLITGSQDVLVSGMTLTAVTNNSNPVKNSDGWDTYLSSHITIQNSTILNTDDCVSFKPNSSSIVVQNLACTGSHGISVGSLGQYVGVTDIVEDIYIYNNTLSNAGDAARIKVWAGAVPNSDGSLPYGAGGGNGVVRNVTYDKMTVSSVDYSIELTSCYEQTTANCNAYPDVVFKNFVGVSSTKYDPKVGTLVCSSASSCINITAQNINITTPSKKTATWTCTNVNKTLLGINCKFVIDITKNTRKIINMPTELEELVDFISHGNTQVRTIAVENLIPYSLSQPSIFKTNELLPVKDLKLLVRDYKQIAKDAMTILINLSTDKEVLEYLASDKEFINTLFNKLTNPAEPNANLIAMLFANLAKWDDLKDIIFLERPAPKELTSNNRAIDQLMDLFVKGADGTYNKEADYDYLAYLFADLAKHEEGRKYFLTKQEYDGVVPLTKMTVFTEHKSDIRRKGVASTIKNVAFEIESHPSFLSEDEINILPYLLLPIMGNEEFDEEETMAMLPDLQLLPPDKERDSDPVIMQTHVETLMLLTTTREGRDIMREIKVYPIIRELHLKVDHDEMREACERLVQVLMRDEEGDEKVDAGMKTLARRSDKPSSSPKPFSSQSNGIAGSWASQDAEDPASDSDDDKIVEV</sequence>
<evidence type="ECO:0000256" key="15">
    <source>
        <dbReference type="ARBA" id="ARBA00043142"/>
    </source>
</evidence>
<dbReference type="SMART" id="SM00710">
    <property type="entry name" value="PbH1"/>
    <property type="match status" value="3"/>
</dbReference>
<evidence type="ECO:0000259" key="22">
    <source>
        <dbReference type="Pfam" id="PF04064"/>
    </source>
</evidence>
<evidence type="ECO:0000256" key="17">
    <source>
        <dbReference type="PROSITE-ProRule" id="PRU10052"/>
    </source>
</evidence>
<dbReference type="GO" id="GO:0047911">
    <property type="term" value="F:galacturan 1,4-alpha-galacturonidase activity"/>
    <property type="evidence" value="ECO:0007669"/>
    <property type="project" value="UniProtKB-EC"/>
</dbReference>
<dbReference type="GO" id="GO:0071555">
    <property type="term" value="P:cell wall organization"/>
    <property type="evidence" value="ECO:0007669"/>
    <property type="project" value="UniProtKB-KW"/>
</dbReference>
<evidence type="ECO:0000256" key="8">
    <source>
        <dbReference type="ARBA" id="ARBA00022801"/>
    </source>
</evidence>
<dbReference type="PROSITE" id="PS00502">
    <property type="entry name" value="POLYGALACTURONASE"/>
    <property type="match status" value="1"/>
</dbReference>
<reference evidence="23 24" key="1">
    <citation type="journal article" date="2020" name="Phytopathology">
        <title>A high-quality genome resource of Botrytis fragariae, a new and rapidly spreading fungal pathogen causing strawberry gray mold in the U.S.A.</title>
        <authorList>
            <person name="Wu Y."/>
            <person name="Saski C.A."/>
            <person name="Schnabel G."/>
            <person name="Xiao S."/>
            <person name="Hu M."/>
        </authorList>
    </citation>
    <scope>NUCLEOTIDE SEQUENCE [LARGE SCALE GENOMIC DNA]</scope>
    <source>
        <strain evidence="23 24">BVB16</strain>
    </source>
</reference>
<comment type="caution">
    <text evidence="23">The sequence shown here is derived from an EMBL/GenBank/DDBJ whole genome shotgun (WGS) entry which is preliminary data.</text>
</comment>
<dbReference type="Pfam" id="PF04064">
    <property type="entry name" value="DUF384"/>
    <property type="match status" value="1"/>
</dbReference>
<keyword evidence="11 18" id="KW-0326">Glycosidase</keyword>
<accession>A0A8H6B2X6</accession>
<evidence type="ECO:0000256" key="1">
    <source>
        <dbReference type="ARBA" id="ARBA00004613"/>
    </source>
</evidence>
<evidence type="ECO:0000256" key="10">
    <source>
        <dbReference type="ARBA" id="ARBA00023180"/>
    </source>
</evidence>
<keyword evidence="24" id="KW-1185">Reference proteome</keyword>
<dbReference type="InterPro" id="IPR012334">
    <property type="entry name" value="Pectin_lyas_fold"/>
</dbReference>
<feature type="compositionally biased region" description="Low complexity" evidence="19">
    <location>
        <begin position="806"/>
        <end position="817"/>
    </location>
</feature>
<organism evidence="23 24">
    <name type="scientific">Botrytis fragariae</name>
    <dbReference type="NCBI Taxonomy" id="1964551"/>
    <lineage>
        <taxon>Eukaryota</taxon>
        <taxon>Fungi</taxon>
        <taxon>Dikarya</taxon>
        <taxon>Ascomycota</taxon>
        <taxon>Pezizomycotina</taxon>
        <taxon>Leotiomycetes</taxon>
        <taxon>Helotiales</taxon>
        <taxon>Sclerotiniaceae</taxon>
        <taxon>Botrytis</taxon>
    </lineage>
</organism>
<evidence type="ECO:0000256" key="4">
    <source>
        <dbReference type="ARBA" id="ARBA00014076"/>
    </source>
</evidence>
<dbReference type="InterPro" id="IPR011989">
    <property type="entry name" value="ARM-like"/>
</dbReference>
<comment type="similarity">
    <text evidence="2">Belongs to the HGH1 family.</text>
</comment>
<dbReference type="InterPro" id="IPR016024">
    <property type="entry name" value="ARM-type_fold"/>
</dbReference>
<proteinExistence type="inferred from homology"/>
<evidence type="ECO:0000313" key="23">
    <source>
        <dbReference type="EMBL" id="KAF5878032.1"/>
    </source>
</evidence>
<keyword evidence="5" id="KW-0964">Secreted</keyword>
<dbReference type="SUPFAM" id="SSF48371">
    <property type="entry name" value="ARM repeat"/>
    <property type="match status" value="1"/>
</dbReference>
<dbReference type="GO" id="GO:0005576">
    <property type="term" value="C:extracellular region"/>
    <property type="evidence" value="ECO:0007669"/>
    <property type="project" value="UniProtKB-SubCell"/>
</dbReference>
<keyword evidence="6 20" id="KW-0732">Signal</keyword>
<dbReference type="PANTHER" id="PTHR31736">
    <property type="match status" value="1"/>
</dbReference>
<comment type="subcellular location">
    <subcellularLocation>
        <location evidence="1">Secreted</location>
    </subcellularLocation>
</comment>
<dbReference type="GO" id="GO:0004650">
    <property type="term" value="F:polygalacturonase activity"/>
    <property type="evidence" value="ECO:0007669"/>
    <property type="project" value="InterPro"/>
</dbReference>
<dbReference type="InterPro" id="IPR011050">
    <property type="entry name" value="Pectin_lyase_fold/virulence"/>
</dbReference>
<gene>
    <name evidence="23" type="ORF">Bfra_000199</name>
</gene>
<feature type="signal peptide" evidence="20">
    <location>
        <begin position="1"/>
        <end position="25"/>
    </location>
</feature>
<dbReference type="InterPro" id="IPR000743">
    <property type="entry name" value="Glyco_hydro_28"/>
</dbReference>
<evidence type="ECO:0000256" key="13">
    <source>
        <dbReference type="ARBA" id="ARBA00038933"/>
    </source>
</evidence>
<evidence type="ECO:0000256" key="14">
    <source>
        <dbReference type="ARBA" id="ARBA00041604"/>
    </source>
</evidence>
<dbReference type="GO" id="GO:0045490">
    <property type="term" value="P:pectin catabolic process"/>
    <property type="evidence" value="ECO:0007669"/>
    <property type="project" value="UniProtKB-ARBA"/>
</dbReference>
<evidence type="ECO:0000256" key="11">
    <source>
        <dbReference type="ARBA" id="ARBA00023295"/>
    </source>
</evidence>
<dbReference type="Pfam" id="PF00295">
    <property type="entry name" value="Glyco_hydro_28"/>
    <property type="match status" value="1"/>
</dbReference>
<dbReference type="InterPro" id="IPR007206">
    <property type="entry name" value="Protein_HGH1_C"/>
</dbReference>
<dbReference type="SUPFAM" id="SSF51126">
    <property type="entry name" value="Pectin lyase-like"/>
    <property type="match status" value="1"/>
</dbReference>
<comment type="catalytic activity">
    <reaction evidence="16">
        <text>[(1-&gt;4)-alpha-D-galacturonosyl](n) + H2O = alpha-D-galacturonate + [(1-&gt;4)-alpha-D-galacturonosyl](n-1)</text>
        <dbReference type="Rhea" id="RHEA:14117"/>
        <dbReference type="Rhea" id="RHEA-COMP:14570"/>
        <dbReference type="Rhea" id="RHEA-COMP:14572"/>
        <dbReference type="ChEBI" id="CHEBI:15377"/>
        <dbReference type="ChEBI" id="CHEBI:58658"/>
        <dbReference type="ChEBI" id="CHEBI:140523"/>
        <dbReference type="EC" id="3.2.1.67"/>
    </reaction>
</comment>
<comment type="similarity">
    <text evidence="3 18">Belongs to the glycosyl hydrolase 28 family.</text>
</comment>
<evidence type="ECO:0000256" key="2">
    <source>
        <dbReference type="ARBA" id="ARBA00006712"/>
    </source>
</evidence>
<feature type="domain" description="Protein HGH1 C-terminal" evidence="22">
    <location>
        <begin position="736"/>
        <end position="789"/>
    </location>
</feature>
<evidence type="ECO:0000259" key="21">
    <source>
        <dbReference type="Pfam" id="PF04063"/>
    </source>
</evidence>
<keyword evidence="9" id="KW-1015">Disulfide bond</keyword>
<evidence type="ECO:0000256" key="3">
    <source>
        <dbReference type="ARBA" id="ARBA00008834"/>
    </source>
</evidence>
<evidence type="ECO:0000256" key="16">
    <source>
        <dbReference type="ARBA" id="ARBA00048766"/>
    </source>
</evidence>
<keyword evidence="10" id="KW-0325">Glycoprotein</keyword>